<dbReference type="Pfam" id="PF00703">
    <property type="entry name" value="Glyco_hydro_2"/>
    <property type="match status" value="1"/>
</dbReference>
<sequence length="740" mass="85368">MTRTITNLYKDWNYCSDFDESMTDWSHAVFEKVSLPHTNIMLPYNYFNETVYQFISCYKKSFDLQPACKRKRVFVDFEGIASYAKLYVNGHNIGEHKGGYTPFSFEITDEVHHGSSNELTVIVDSKERDDIPPFGYEIDYLTYGGIYREAYLRIVDPIFIENAFVRTADVLDENRKLDISLFVNNGTNAAENMLVNVRLKGPEGYLLERRVNVTADQGKSRADFSICDLGHIQLWDLEHPHMYEIEFECLVPGIASDIYTTRIGFRDAKVREDGFYLNGRKVKLRGLNRHQSFPYVGYAMPERVQKKDAELLKYELKLNVVRTSHYPQSRHFLDRCDEIGLLVFEEIPGWQHIGDEKWKETAYTHVKEMIERDWNRPSVFIWGIRINESGDDHDFYTETNRIAREWDPSRQTTGVRCITSSELLEDVYSMNDFIHTGEEIVLRDQKEVTGLDRYVPYLVTEFNGHMFPTKRFDQEERLVEHAMRHLRVHDAVGQDPHISGAIGWCAFDYNTHFGFGSGDRICYHGVMDMFRIPKFAAAFYRSQDDPRKEAVLEPMTLWTRGERSGGGIRPLVIFTNCDEVKLYIGGTYKGTFKPEREQYAGVEYPPVMISQIEGEWGDHWHEGEFAGYVSGTEVIRRKFSPDPVPVKLRAEADDVELISDRPDATRIVYTLVDQEGNLLPFIPEYIDLTISGPGEIMGPHRTALIGGCIAVWIRAQDKGVITVSAQCSQFRAEDVVISVH</sequence>
<proteinExistence type="inferred from homology"/>
<dbReference type="Gene3D" id="2.60.40.10">
    <property type="entry name" value="Immunoglobulins"/>
    <property type="match status" value="2"/>
</dbReference>
<dbReference type="InterPro" id="IPR006104">
    <property type="entry name" value="Glyco_hydro_2_N"/>
</dbReference>
<dbReference type="SUPFAM" id="SSF49785">
    <property type="entry name" value="Galactose-binding domain-like"/>
    <property type="match status" value="1"/>
</dbReference>
<accession>A0ABU6Q2C7</accession>
<gene>
    <name evidence="9" type="ORF">P9847_25620</name>
</gene>
<dbReference type="Pfam" id="PF02837">
    <property type="entry name" value="Glyco_hydro_2_N"/>
    <property type="match status" value="1"/>
</dbReference>
<feature type="domain" description="Glycoside hydrolase family 2 immunoglobulin-like beta-sandwich" evidence="5">
    <location>
        <begin position="159"/>
        <end position="266"/>
    </location>
</feature>
<dbReference type="PANTHER" id="PTHR42732:SF1">
    <property type="entry name" value="BETA-MANNOSIDASE"/>
    <property type="match status" value="1"/>
</dbReference>
<dbReference type="RefSeq" id="WP_328282085.1">
    <property type="nucleotide sequence ID" value="NZ_JARTLD010000073.1"/>
</dbReference>
<dbReference type="InterPro" id="IPR036156">
    <property type="entry name" value="Beta-gal/glucu_dom_sf"/>
</dbReference>
<evidence type="ECO:0000259" key="5">
    <source>
        <dbReference type="Pfam" id="PF00703"/>
    </source>
</evidence>
<keyword evidence="10" id="KW-1185">Reference proteome</keyword>
<dbReference type="PRINTS" id="PR00132">
    <property type="entry name" value="GLHYDRLASE2"/>
</dbReference>
<reference evidence="9 10" key="1">
    <citation type="submission" date="2023-03" db="EMBL/GenBank/DDBJ databases">
        <title>Bacillus Genome Sequencing.</title>
        <authorList>
            <person name="Dunlap C."/>
        </authorList>
    </citation>
    <scope>NUCLEOTIDE SEQUENCE [LARGE SCALE GENOMIC DNA]</scope>
    <source>
        <strain evidence="9 10">NRS-52</strain>
    </source>
</reference>
<evidence type="ECO:0000259" key="8">
    <source>
        <dbReference type="Pfam" id="PF18565"/>
    </source>
</evidence>
<comment type="similarity">
    <text evidence="1 4">Belongs to the glycosyl hydrolase 2 family.</text>
</comment>
<dbReference type="InterPro" id="IPR008979">
    <property type="entry name" value="Galactose-bd-like_sf"/>
</dbReference>
<comment type="caution">
    <text evidence="9">The sequence shown here is derived from an EMBL/GenBank/DDBJ whole genome shotgun (WGS) entry which is preliminary data.</text>
</comment>
<dbReference type="InterPro" id="IPR017853">
    <property type="entry name" value="GH"/>
</dbReference>
<evidence type="ECO:0000259" key="7">
    <source>
        <dbReference type="Pfam" id="PF02837"/>
    </source>
</evidence>
<evidence type="ECO:0000256" key="3">
    <source>
        <dbReference type="ARBA" id="ARBA00023295"/>
    </source>
</evidence>
<dbReference type="InterPro" id="IPR023232">
    <property type="entry name" value="Glyco_hydro_2_AS"/>
</dbReference>
<evidence type="ECO:0000256" key="1">
    <source>
        <dbReference type="ARBA" id="ARBA00007401"/>
    </source>
</evidence>
<feature type="domain" description="Glycoside hydrolase family 2 catalytic" evidence="6">
    <location>
        <begin position="269"/>
        <end position="542"/>
    </location>
</feature>
<evidence type="ECO:0000256" key="4">
    <source>
        <dbReference type="RuleBase" id="RU361154"/>
    </source>
</evidence>
<dbReference type="Gene3D" id="2.60.120.260">
    <property type="entry name" value="Galactose-binding domain-like"/>
    <property type="match status" value="1"/>
</dbReference>
<evidence type="ECO:0000313" key="9">
    <source>
        <dbReference type="EMBL" id="MED5020643.1"/>
    </source>
</evidence>
<name>A0ABU6Q2C7_9BACL</name>
<dbReference type="PROSITE" id="PS00719">
    <property type="entry name" value="GLYCOSYL_HYDROL_F2_1"/>
    <property type="match status" value="1"/>
</dbReference>
<dbReference type="InterPro" id="IPR013783">
    <property type="entry name" value="Ig-like_fold"/>
</dbReference>
<dbReference type="PROSITE" id="PS00608">
    <property type="entry name" value="GLYCOSYL_HYDROL_F2_2"/>
    <property type="match status" value="1"/>
</dbReference>
<dbReference type="InterPro" id="IPR006103">
    <property type="entry name" value="Glyco_hydro_2_cat"/>
</dbReference>
<dbReference type="InterPro" id="IPR051913">
    <property type="entry name" value="GH2_Domain-Containing"/>
</dbReference>
<dbReference type="SUPFAM" id="SSF49303">
    <property type="entry name" value="beta-Galactosidase/glucuronidase domain"/>
    <property type="match status" value="1"/>
</dbReference>
<feature type="domain" description="Glycoside hydrolase family 2" evidence="8">
    <location>
        <begin position="648"/>
        <end position="735"/>
    </location>
</feature>
<dbReference type="InterPro" id="IPR023230">
    <property type="entry name" value="Glyco_hydro_2_CS"/>
</dbReference>
<dbReference type="Proteomes" id="UP001343257">
    <property type="component" value="Unassembled WGS sequence"/>
</dbReference>
<keyword evidence="3 4" id="KW-0326">Glycosidase</keyword>
<evidence type="ECO:0000259" key="6">
    <source>
        <dbReference type="Pfam" id="PF02836"/>
    </source>
</evidence>
<dbReference type="GO" id="GO:0016787">
    <property type="term" value="F:hydrolase activity"/>
    <property type="evidence" value="ECO:0007669"/>
    <property type="project" value="UniProtKB-KW"/>
</dbReference>
<dbReference type="Gene3D" id="3.20.20.80">
    <property type="entry name" value="Glycosidases"/>
    <property type="match status" value="1"/>
</dbReference>
<keyword evidence="2 4" id="KW-0378">Hydrolase</keyword>
<dbReference type="InterPro" id="IPR006102">
    <property type="entry name" value="Ig-like_GH2"/>
</dbReference>
<dbReference type="Pfam" id="PF18565">
    <property type="entry name" value="Glyco_hydro2_C5"/>
    <property type="match status" value="1"/>
</dbReference>
<organism evidence="9 10">
    <name type="scientific">Paenibacillus chibensis</name>
    <dbReference type="NCBI Taxonomy" id="59846"/>
    <lineage>
        <taxon>Bacteria</taxon>
        <taxon>Bacillati</taxon>
        <taxon>Bacillota</taxon>
        <taxon>Bacilli</taxon>
        <taxon>Bacillales</taxon>
        <taxon>Paenibacillaceae</taxon>
        <taxon>Paenibacillus</taxon>
    </lineage>
</organism>
<dbReference type="PANTHER" id="PTHR42732">
    <property type="entry name" value="BETA-GALACTOSIDASE"/>
    <property type="match status" value="1"/>
</dbReference>
<feature type="domain" description="Glycosyl hydrolases family 2 sugar binding" evidence="7">
    <location>
        <begin position="45"/>
        <end position="152"/>
    </location>
</feature>
<dbReference type="InterPro" id="IPR006101">
    <property type="entry name" value="Glyco_hydro_2"/>
</dbReference>
<evidence type="ECO:0000313" key="10">
    <source>
        <dbReference type="Proteomes" id="UP001343257"/>
    </source>
</evidence>
<evidence type="ECO:0000256" key="2">
    <source>
        <dbReference type="ARBA" id="ARBA00022801"/>
    </source>
</evidence>
<dbReference type="SUPFAM" id="SSF51445">
    <property type="entry name" value="(Trans)glycosidases"/>
    <property type="match status" value="1"/>
</dbReference>
<dbReference type="Pfam" id="PF02836">
    <property type="entry name" value="Glyco_hydro_2_C"/>
    <property type="match status" value="1"/>
</dbReference>
<dbReference type="InterPro" id="IPR040605">
    <property type="entry name" value="Glyco_hydro2_dom5"/>
</dbReference>
<dbReference type="EMBL" id="JARTLD010000073">
    <property type="protein sequence ID" value="MED5020643.1"/>
    <property type="molecule type" value="Genomic_DNA"/>
</dbReference>
<protein>
    <submittedName>
        <fullName evidence="9">Glycoside hydrolase family 2 TIM barrel-domain containing protein</fullName>
    </submittedName>
</protein>